<reference evidence="8 9" key="1">
    <citation type="submission" date="2017-08" db="EMBL/GenBank/DDBJ databases">
        <title>Infants hospitalized years apart are colonized by the same room-sourced microbial strains.</title>
        <authorList>
            <person name="Brooks B."/>
            <person name="Olm M.R."/>
            <person name="Firek B.A."/>
            <person name="Baker R."/>
            <person name="Thomas B.C."/>
            <person name="Morowitz M.J."/>
            <person name="Banfield J.F."/>
        </authorList>
    </citation>
    <scope>NUCLEOTIDE SEQUENCE [LARGE SCALE GENOMIC DNA]</scope>
    <source>
        <strain evidence="8">S2_006_000_R2_64</strain>
    </source>
</reference>
<dbReference type="InterPro" id="IPR001196">
    <property type="entry name" value="Ribosomal_uL15_CS"/>
</dbReference>
<dbReference type="PANTHER" id="PTHR12934:SF11">
    <property type="entry name" value="LARGE RIBOSOMAL SUBUNIT PROTEIN UL15M"/>
    <property type="match status" value="1"/>
</dbReference>
<comment type="subunit">
    <text evidence="4">Part of the 50S ribosomal subunit.</text>
</comment>
<evidence type="ECO:0000256" key="1">
    <source>
        <dbReference type="ARBA" id="ARBA00007320"/>
    </source>
</evidence>
<evidence type="ECO:0000259" key="7">
    <source>
        <dbReference type="Pfam" id="PF00828"/>
    </source>
</evidence>
<keyword evidence="4" id="KW-0699">rRNA-binding</keyword>
<evidence type="ECO:0000256" key="5">
    <source>
        <dbReference type="RuleBase" id="RU003888"/>
    </source>
</evidence>
<comment type="function">
    <text evidence="4">Binds to the 23S rRNA.</text>
</comment>
<gene>
    <name evidence="4" type="primary">rplO</name>
    <name evidence="8" type="ORF">DI586_01895</name>
</gene>
<dbReference type="GO" id="GO:0006412">
    <property type="term" value="P:translation"/>
    <property type="evidence" value="ECO:0007669"/>
    <property type="project" value="UniProtKB-UniRule"/>
</dbReference>
<comment type="caution">
    <text evidence="8">The sequence shown here is derived from an EMBL/GenBank/DDBJ whole genome shotgun (WGS) entry which is preliminary data.</text>
</comment>
<dbReference type="InterPro" id="IPR021131">
    <property type="entry name" value="Ribosomal_uL15/eL18"/>
</dbReference>
<keyword evidence="3 4" id="KW-0687">Ribonucleoprotein</keyword>
<dbReference type="GO" id="GO:0019843">
    <property type="term" value="F:rRNA binding"/>
    <property type="evidence" value="ECO:0007669"/>
    <property type="project" value="UniProtKB-UniRule"/>
</dbReference>
<accession>A0A2W5HFQ7</accession>
<dbReference type="GO" id="GO:0022625">
    <property type="term" value="C:cytosolic large ribosomal subunit"/>
    <property type="evidence" value="ECO:0007669"/>
    <property type="project" value="TreeGrafter"/>
</dbReference>
<dbReference type="Gene3D" id="3.100.10.10">
    <property type="match status" value="1"/>
</dbReference>
<dbReference type="HAMAP" id="MF_01341">
    <property type="entry name" value="Ribosomal_uL15"/>
    <property type="match status" value="1"/>
</dbReference>
<dbReference type="InterPro" id="IPR036227">
    <property type="entry name" value="Ribosomal_uL15/eL18_sf"/>
</dbReference>
<dbReference type="Pfam" id="PF00828">
    <property type="entry name" value="Ribosomal_L27A"/>
    <property type="match status" value="1"/>
</dbReference>
<dbReference type="AlphaFoldDB" id="A0A2W5HFQ7"/>
<dbReference type="InterPro" id="IPR005749">
    <property type="entry name" value="Ribosomal_uL15_bac-type"/>
</dbReference>
<evidence type="ECO:0000256" key="4">
    <source>
        <dbReference type="HAMAP-Rule" id="MF_01341"/>
    </source>
</evidence>
<sequence>MKLNELSPKEGSTKTSRRVGRGIGSSKGKTSGRGVKGQKARSGVAVKGFEGGQMPLYRRLPKVGFTSFGAKEYTTLSLAALQAAIDGKKIDIKGQIDESALVKAKIVRRKKDGIRLLGTGELTSKVSLKISGATATAKAAVEKAGGSIELIVWTPKPIERKKPIPGRK</sequence>
<protein>
    <recommendedName>
        <fullName evidence="4">Large ribosomal subunit protein uL15</fullName>
    </recommendedName>
</protein>
<evidence type="ECO:0000256" key="6">
    <source>
        <dbReference type="SAM" id="MobiDB-lite"/>
    </source>
</evidence>
<keyword evidence="2 4" id="KW-0689">Ribosomal protein</keyword>
<dbReference type="PROSITE" id="PS00475">
    <property type="entry name" value="RIBOSOMAL_L15"/>
    <property type="match status" value="1"/>
</dbReference>
<dbReference type="InterPro" id="IPR030878">
    <property type="entry name" value="Ribosomal_uL15"/>
</dbReference>
<dbReference type="SUPFAM" id="SSF52080">
    <property type="entry name" value="Ribosomal proteins L15p and L18e"/>
    <property type="match status" value="1"/>
</dbReference>
<feature type="region of interest" description="Disordered" evidence="6">
    <location>
        <begin position="1"/>
        <end position="42"/>
    </location>
</feature>
<name>A0A2W5HFQ7_9BACT</name>
<feature type="domain" description="Large ribosomal subunit protein uL15/eL18" evidence="7">
    <location>
        <begin position="76"/>
        <end position="149"/>
    </location>
</feature>
<organism evidence="8 9">
    <name type="scientific">Micavibrio aeruginosavorus</name>
    <dbReference type="NCBI Taxonomy" id="349221"/>
    <lineage>
        <taxon>Bacteria</taxon>
        <taxon>Pseudomonadati</taxon>
        <taxon>Bdellovibrionota</taxon>
        <taxon>Bdellovibrionia</taxon>
        <taxon>Bdellovibrionales</taxon>
        <taxon>Pseudobdellovibrionaceae</taxon>
        <taxon>Micavibrio</taxon>
    </lineage>
</organism>
<dbReference type="NCBIfam" id="TIGR01071">
    <property type="entry name" value="rplO_bact"/>
    <property type="match status" value="1"/>
</dbReference>
<dbReference type="Proteomes" id="UP000249739">
    <property type="component" value="Unassembled WGS sequence"/>
</dbReference>
<comment type="similarity">
    <text evidence="1 4 5">Belongs to the universal ribosomal protein uL15 family.</text>
</comment>
<dbReference type="PANTHER" id="PTHR12934">
    <property type="entry name" value="50S RIBOSOMAL PROTEIN L15"/>
    <property type="match status" value="1"/>
</dbReference>
<evidence type="ECO:0000313" key="9">
    <source>
        <dbReference type="Proteomes" id="UP000249739"/>
    </source>
</evidence>
<dbReference type="GO" id="GO:0003735">
    <property type="term" value="F:structural constituent of ribosome"/>
    <property type="evidence" value="ECO:0007669"/>
    <property type="project" value="InterPro"/>
</dbReference>
<proteinExistence type="inferred from homology"/>
<evidence type="ECO:0000256" key="3">
    <source>
        <dbReference type="ARBA" id="ARBA00023274"/>
    </source>
</evidence>
<keyword evidence="4" id="KW-0694">RNA-binding</keyword>
<dbReference type="EMBL" id="QFOT01000010">
    <property type="protein sequence ID" value="PZP56996.1"/>
    <property type="molecule type" value="Genomic_DNA"/>
</dbReference>
<evidence type="ECO:0000313" key="8">
    <source>
        <dbReference type="EMBL" id="PZP56996.1"/>
    </source>
</evidence>
<evidence type="ECO:0000256" key="2">
    <source>
        <dbReference type="ARBA" id="ARBA00022980"/>
    </source>
</evidence>